<feature type="compositionally biased region" description="Polar residues" evidence="1">
    <location>
        <begin position="1"/>
        <end position="10"/>
    </location>
</feature>
<dbReference type="PROSITE" id="PS50181">
    <property type="entry name" value="FBOX"/>
    <property type="match status" value="1"/>
</dbReference>
<keyword evidence="4" id="KW-1185">Reference proteome</keyword>
<feature type="compositionally biased region" description="Basic residues" evidence="1">
    <location>
        <begin position="42"/>
        <end position="56"/>
    </location>
</feature>
<reference evidence="3 4" key="1">
    <citation type="journal article" date="2020" name="ISME J.">
        <title>Uncovering the hidden diversity of litter-decomposition mechanisms in mushroom-forming fungi.</title>
        <authorList>
            <person name="Floudas D."/>
            <person name="Bentzer J."/>
            <person name="Ahren D."/>
            <person name="Johansson T."/>
            <person name="Persson P."/>
            <person name="Tunlid A."/>
        </authorList>
    </citation>
    <scope>NUCLEOTIDE SEQUENCE [LARGE SCALE GENOMIC DNA]</scope>
    <source>
        <strain evidence="3 4">CBS 101986</strain>
    </source>
</reference>
<dbReference type="InterPro" id="IPR036047">
    <property type="entry name" value="F-box-like_dom_sf"/>
</dbReference>
<comment type="caution">
    <text evidence="3">The sequence shown here is derived from an EMBL/GenBank/DDBJ whole genome shotgun (WGS) entry which is preliminary data.</text>
</comment>
<dbReference type="SMART" id="SM00256">
    <property type="entry name" value="FBOX"/>
    <property type="match status" value="1"/>
</dbReference>
<dbReference type="Proteomes" id="UP000567179">
    <property type="component" value="Unassembled WGS sequence"/>
</dbReference>
<evidence type="ECO:0000313" key="3">
    <source>
        <dbReference type="EMBL" id="KAF5330282.1"/>
    </source>
</evidence>
<feature type="region of interest" description="Disordered" evidence="1">
    <location>
        <begin position="1"/>
        <end position="78"/>
    </location>
</feature>
<accession>A0A8H5FB98</accession>
<dbReference type="OrthoDB" id="2322499at2759"/>
<evidence type="ECO:0000256" key="1">
    <source>
        <dbReference type="SAM" id="MobiDB-lite"/>
    </source>
</evidence>
<dbReference type="SUPFAM" id="SSF81383">
    <property type="entry name" value="F-box domain"/>
    <property type="match status" value="1"/>
</dbReference>
<feature type="domain" description="F-box" evidence="2">
    <location>
        <begin position="80"/>
        <end position="129"/>
    </location>
</feature>
<proteinExistence type="predicted"/>
<dbReference type="EMBL" id="JAACJJ010000001">
    <property type="protein sequence ID" value="KAF5330282.1"/>
    <property type="molecule type" value="Genomic_DNA"/>
</dbReference>
<dbReference type="InterPro" id="IPR001810">
    <property type="entry name" value="F-box_dom"/>
</dbReference>
<sequence length="168" mass="18431">MSTRKSTRMSTRIAKSPNDHPAVNDDNYLSSRGDNGDEEAPKKKKKTKAGRKRKAAGTHAKSDSAKPPAAKRRQGNRGLLKDVVDMPLDIVYEIFGKLSPGDLLTLSQTSKDLRNILLSKSSASIWKEARGNVPGLPDCPPDLSEPQHANLCFMKHCMNVDNISSMEC</sequence>
<evidence type="ECO:0000313" key="4">
    <source>
        <dbReference type="Proteomes" id="UP000567179"/>
    </source>
</evidence>
<dbReference type="AlphaFoldDB" id="A0A8H5FB98"/>
<gene>
    <name evidence="3" type="ORF">D9619_006077</name>
</gene>
<name>A0A8H5FB98_9AGAR</name>
<evidence type="ECO:0000259" key="2">
    <source>
        <dbReference type="PROSITE" id="PS50181"/>
    </source>
</evidence>
<protein>
    <recommendedName>
        <fullName evidence="2">F-box domain-containing protein</fullName>
    </recommendedName>
</protein>
<dbReference type="CDD" id="cd09917">
    <property type="entry name" value="F-box_SF"/>
    <property type="match status" value="1"/>
</dbReference>
<organism evidence="3 4">
    <name type="scientific">Psilocybe cf. subviscida</name>
    <dbReference type="NCBI Taxonomy" id="2480587"/>
    <lineage>
        <taxon>Eukaryota</taxon>
        <taxon>Fungi</taxon>
        <taxon>Dikarya</taxon>
        <taxon>Basidiomycota</taxon>
        <taxon>Agaricomycotina</taxon>
        <taxon>Agaricomycetes</taxon>
        <taxon>Agaricomycetidae</taxon>
        <taxon>Agaricales</taxon>
        <taxon>Agaricineae</taxon>
        <taxon>Strophariaceae</taxon>
        <taxon>Psilocybe</taxon>
    </lineage>
</organism>
<dbReference type="Pfam" id="PF00646">
    <property type="entry name" value="F-box"/>
    <property type="match status" value="1"/>
</dbReference>